<dbReference type="AlphaFoldDB" id="C0EIM4"/>
<reference evidence="1 2" key="2">
    <citation type="submission" date="2009-02" db="EMBL/GenBank/DDBJ databases">
        <title>Draft genome sequence of Clostridium methylpentosum (DSM 5476).</title>
        <authorList>
            <person name="Sudarsanam P."/>
            <person name="Ley R."/>
            <person name="Guruge J."/>
            <person name="Turnbaugh P.J."/>
            <person name="Mahowald M."/>
            <person name="Liep D."/>
            <person name="Gordon J."/>
        </authorList>
    </citation>
    <scope>NUCLEOTIDE SEQUENCE [LARGE SCALE GENOMIC DNA]</scope>
    <source>
        <strain evidence="1 2">DSM 5476</strain>
    </source>
</reference>
<organism evidence="1 2">
    <name type="scientific">[Clostridium] methylpentosum DSM 5476</name>
    <dbReference type="NCBI Taxonomy" id="537013"/>
    <lineage>
        <taxon>Bacteria</taxon>
        <taxon>Bacillati</taxon>
        <taxon>Bacillota</taxon>
        <taxon>Clostridia</taxon>
        <taxon>Eubacteriales</taxon>
        <taxon>Oscillospiraceae</taxon>
        <taxon>Oscillospiraceae incertae sedis</taxon>
    </lineage>
</organism>
<dbReference type="HOGENOM" id="CLU_3042069_0_0_9"/>
<gene>
    <name evidence="1" type="ORF">CLOSTMETH_03719</name>
</gene>
<evidence type="ECO:0000313" key="2">
    <source>
        <dbReference type="Proteomes" id="UP000003340"/>
    </source>
</evidence>
<name>C0EIM4_9FIRM</name>
<keyword evidence="2" id="KW-1185">Reference proteome</keyword>
<comment type="caution">
    <text evidence="1">The sequence shown here is derived from an EMBL/GenBank/DDBJ whole genome shotgun (WGS) entry which is preliminary data.</text>
</comment>
<sequence length="54" mass="6224">MRLILFSQVLPEKDTLPFRFRAECRGSCAAAHFCDSQQRTGKFSRTAQFKRGDN</sequence>
<evidence type="ECO:0000313" key="1">
    <source>
        <dbReference type="EMBL" id="EEG28670.1"/>
    </source>
</evidence>
<dbReference type="Proteomes" id="UP000003340">
    <property type="component" value="Unassembled WGS sequence"/>
</dbReference>
<reference evidence="1 2" key="1">
    <citation type="submission" date="2009-01" db="EMBL/GenBank/DDBJ databases">
        <authorList>
            <person name="Fulton L."/>
            <person name="Clifton S."/>
            <person name="Fulton B."/>
            <person name="Xu J."/>
            <person name="Minx P."/>
            <person name="Pepin K.H."/>
            <person name="Johnson M."/>
            <person name="Bhonagiri V."/>
            <person name="Nash W.E."/>
            <person name="Mardis E.R."/>
            <person name="Wilson R.K."/>
        </authorList>
    </citation>
    <scope>NUCLEOTIDE SEQUENCE [LARGE SCALE GENOMIC DNA]</scope>
    <source>
        <strain evidence="1 2">DSM 5476</strain>
    </source>
</reference>
<dbReference type="EMBL" id="ACEC01000128">
    <property type="protein sequence ID" value="EEG28670.1"/>
    <property type="molecule type" value="Genomic_DNA"/>
</dbReference>
<proteinExistence type="predicted"/>
<protein>
    <submittedName>
        <fullName evidence="1">Uncharacterized protein</fullName>
    </submittedName>
</protein>
<accession>C0EIM4</accession>